<keyword evidence="4" id="KW-1185">Reference proteome</keyword>
<evidence type="ECO:0000313" key="3">
    <source>
        <dbReference type="EMBL" id="KAL2075487.1"/>
    </source>
</evidence>
<evidence type="ECO:0000256" key="1">
    <source>
        <dbReference type="SAM" id="Coils"/>
    </source>
</evidence>
<proteinExistence type="predicted"/>
<keyword evidence="1" id="KW-0175">Coiled coil</keyword>
<feature type="coiled-coil region" evidence="1">
    <location>
        <begin position="107"/>
        <end position="315"/>
    </location>
</feature>
<sequence>MRSHSIAPAKFRDIESPKAGSGSFARNFRRARVFITREAFKGRLFLNMSNYESSQGRVTVGENRSRKETSQENRSKNGTTNGTNGTKEKAKMSHNQLDPEHHSDRGMKDMIRIIDSARRSLADAEEMYDQLSQDIQEAVQNRKRVAELETLCNKQQDAIDSILERSGRKDEKLEQKKLAIIEAEKVLEKKKADVDKFKAREEMKAKEAELERGKANEIQLKKQRSSLELEYKELKGKLEKDLKQREESKQKKLTELEAENKRLSGRVKVLETDTKGYVTKLAAAMERYEDMEKLKRLSREEATKSQDELQNMKDEFGLQSNTPEFFSREKFGEVSSLVHTISTTFCQELNSKNAVNLLEDAILGLEEAGENKRGAAVFKSLATRGLRSLSSSPKVSSTCGTRTEALLLAVMPVLRLLAPEAQHTKLEAALSGLVQSAISLWTLVQSDELLDVKASLDLDPALQREWASSVFNIDSGTNNSAVVQSTQPEILKLFPSITAKMSTTSPAVQNHIPGSFDDSKPMTHIQICIHPGSGLPESSALVMRGEQEIREMEEKMEVERLEMNLKATQKAIADRNKLKLQRNGLGSGPPSPTAEWGMAGGLKKSPEE</sequence>
<gene>
    <name evidence="3" type="ORF">VTL71DRAFT_430</name>
</gene>
<evidence type="ECO:0000313" key="4">
    <source>
        <dbReference type="Proteomes" id="UP001595075"/>
    </source>
</evidence>
<dbReference type="Proteomes" id="UP001595075">
    <property type="component" value="Unassembled WGS sequence"/>
</dbReference>
<evidence type="ECO:0000256" key="2">
    <source>
        <dbReference type="SAM" id="MobiDB-lite"/>
    </source>
</evidence>
<name>A0ABR4D015_9HELO</name>
<reference evidence="3 4" key="1">
    <citation type="journal article" date="2024" name="Commun. Biol.">
        <title>Comparative genomic analysis of thermophilic fungi reveals convergent evolutionary adaptations and gene losses.</title>
        <authorList>
            <person name="Steindorff A.S."/>
            <person name="Aguilar-Pontes M.V."/>
            <person name="Robinson A.J."/>
            <person name="Andreopoulos B."/>
            <person name="LaButti K."/>
            <person name="Kuo A."/>
            <person name="Mondo S."/>
            <person name="Riley R."/>
            <person name="Otillar R."/>
            <person name="Haridas S."/>
            <person name="Lipzen A."/>
            <person name="Grimwood J."/>
            <person name="Schmutz J."/>
            <person name="Clum A."/>
            <person name="Reid I.D."/>
            <person name="Moisan M.C."/>
            <person name="Butler G."/>
            <person name="Nguyen T.T.M."/>
            <person name="Dewar K."/>
            <person name="Conant G."/>
            <person name="Drula E."/>
            <person name="Henrissat B."/>
            <person name="Hansel C."/>
            <person name="Singer S."/>
            <person name="Hutchinson M.I."/>
            <person name="de Vries R.P."/>
            <person name="Natvig D.O."/>
            <person name="Powell A.J."/>
            <person name="Tsang A."/>
            <person name="Grigoriev I.V."/>
        </authorList>
    </citation>
    <scope>NUCLEOTIDE SEQUENCE [LARGE SCALE GENOMIC DNA]</scope>
    <source>
        <strain evidence="3 4">CBS 494.80</strain>
    </source>
</reference>
<dbReference type="EMBL" id="JAZHXI010000001">
    <property type="protein sequence ID" value="KAL2075487.1"/>
    <property type="molecule type" value="Genomic_DNA"/>
</dbReference>
<organism evidence="3 4">
    <name type="scientific">Oculimacula yallundae</name>
    <dbReference type="NCBI Taxonomy" id="86028"/>
    <lineage>
        <taxon>Eukaryota</taxon>
        <taxon>Fungi</taxon>
        <taxon>Dikarya</taxon>
        <taxon>Ascomycota</taxon>
        <taxon>Pezizomycotina</taxon>
        <taxon>Leotiomycetes</taxon>
        <taxon>Helotiales</taxon>
        <taxon>Ploettnerulaceae</taxon>
        <taxon>Oculimacula</taxon>
    </lineage>
</organism>
<accession>A0ABR4D015</accession>
<comment type="caution">
    <text evidence="3">The sequence shown here is derived from an EMBL/GenBank/DDBJ whole genome shotgun (WGS) entry which is preliminary data.</text>
</comment>
<feature type="region of interest" description="Disordered" evidence="2">
    <location>
        <begin position="54"/>
        <end position="103"/>
    </location>
</feature>
<feature type="region of interest" description="Disordered" evidence="2">
    <location>
        <begin position="1"/>
        <end position="22"/>
    </location>
</feature>
<feature type="compositionally biased region" description="Basic and acidic residues" evidence="2">
    <location>
        <begin position="63"/>
        <end position="75"/>
    </location>
</feature>
<feature type="region of interest" description="Disordered" evidence="2">
    <location>
        <begin position="575"/>
        <end position="608"/>
    </location>
</feature>
<feature type="compositionally biased region" description="Basic and acidic residues" evidence="2">
    <location>
        <begin position="86"/>
        <end position="103"/>
    </location>
</feature>
<protein>
    <submittedName>
        <fullName evidence="3">Uncharacterized protein</fullName>
    </submittedName>
</protein>